<keyword evidence="3" id="KW-0862">Zinc</keyword>
<dbReference type="GO" id="GO:0016846">
    <property type="term" value="F:carbon-sulfur lyase activity"/>
    <property type="evidence" value="ECO:0007669"/>
    <property type="project" value="InterPro"/>
</dbReference>
<dbReference type="GO" id="GO:0020037">
    <property type="term" value="F:heme binding"/>
    <property type="evidence" value="ECO:0007669"/>
    <property type="project" value="InterPro"/>
</dbReference>
<dbReference type="InterPro" id="IPR011057">
    <property type="entry name" value="Mss4-like_sf"/>
</dbReference>
<feature type="binding site" description="axial binding residue" evidence="4">
    <location>
        <position position="494"/>
    </location>
    <ligand>
        <name>heme</name>
        <dbReference type="ChEBI" id="CHEBI:30413"/>
    </ligand>
    <ligandPart>
        <name>Fe</name>
        <dbReference type="ChEBI" id="CHEBI:18248"/>
    </ligandPart>
</feature>
<dbReference type="PROSITE" id="PS51891">
    <property type="entry name" value="CENP_V_GFA"/>
    <property type="match status" value="1"/>
</dbReference>
<dbReference type="SUPFAM" id="SSF48264">
    <property type="entry name" value="Cytochrome P450"/>
    <property type="match status" value="1"/>
</dbReference>
<dbReference type="GO" id="GO:0016705">
    <property type="term" value="F:oxidoreductase activity, acting on paired donors, with incorporation or reduction of molecular oxygen"/>
    <property type="evidence" value="ECO:0007669"/>
    <property type="project" value="InterPro"/>
</dbReference>
<evidence type="ECO:0000313" key="6">
    <source>
        <dbReference type="EMBL" id="KAF2797119.1"/>
    </source>
</evidence>
<reference evidence="6" key="1">
    <citation type="journal article" date="2020" name="Stud. Mycol.">
        <title>101 Dothideomycetes genomes: a test case for predicting lifestyles and emergence of pathogens.</title>
        <authorList>
            <person name="Haridas S."/>
            <person name="Albert R."/>
            <person name="Binder M."/>
            <person name="Bloem J."/>
            <person name="Labutti K."/>
            <person name="Salamov A."/>
            <person name="Andreopoulos B."/>
            <person name="Baker S."/>
            <person name="Barry K."/>
            <person name="Bills G."/>
            <person name="Bluhm B."/>
            <person name="Cannon C."/>
            <person name="Castanera R."/>
            <person name="Culley D."/>
            <person name="Daum C."/>
            <person name="Ezra D."/>
            <person name="Gonzalez J."/>
            <person name="Henrissat B."/>
            <person name="Kuo A."/>
            <person name="Liang C."/>
            <person name="Lipzen A."/>
            <person name="Lutzoni F."/>
            <person name="Magnuson J."/>
            <person name="Mondo S."/>
            <person name="Nolan M."/>
            <person name="Ohm R."/>
            <person name="Pangilinan J."/>
            <person name="Park H.-J."/>
            <person name="Ramirez L."/>
            <person name="Alfaro M."/>
            <person name="Sun H."/>
            <person name="Tritt A."/>
            <person name="Yoshinaga Y."/>
            <person name="Zwiers L.-H."/>
            <person name="Turgeon B."/>
            <person name="Goodwin S."/>
            <person name="Spatafora J."/>
            <person name="Crous P."/>
            <person name="Grigoriev I."/>
        </authorList>
    </citation>
    <scope>NUCLEOTIDE SEQUENCE</scope>
    <source>
        <strain evidence="6">CBS 109.77</strain>
    </source>
</reference>
<evidence type="ECO:0000256" key="1">
    <source>
        <dbReference type="ARBA" id="ARBA00005495"/>
    </source>
</evidence>
<dbReference type="GO" id="GO:0004497">
    <property type="term" value="F:monooxygenase activity"/>
    <property type="evidence" value="ECO:0007669"/>
    <property type="project" value="InterPro"/>
</dbReference>
<keyword evidence="4" id="KW-0349">Heme</keyword>
<evidence type="ECO:0000259" key="5">
    <source>
        <dbReference type="PROSITE" id="PS51891"/>
    </source>
</evidence>
<dbReference type="PRINTS" id="PR00385">
    <property type="entry name" value="P450"/>
</dbReference>
<evidence type="ECO:0000256" key="2">
    <source>
        <dbReference type="ARBA" id="ARBA00022723"/>
    </source>
</evidence>
<comment type="similarity">
    <text evidence="1">Belongs to the Gfa family.</text>
</comment>
<dbReference type="AlphaFoldDB" id="A0A6A6XL34"/>
<dbReference type="PRINTS" id="PR00463">
    <property type="entry name" value="EP450I"/>
</dbReference>
<dbReference type="Gene3D" id="2.170.150.70">
    <property type="match status" value="1"/>
</dbReference>
<accession>A0A6A6XL34</accession>
<dbReference type="EMBL" id="MU001814">
    <property type="protein sequence ID" value="KAF2797119.1"/>
    <property type="molecule type" value="Genomic_DNA"/>
</dbReference>
<keyword evidence="2 4" id="KW-0479">Metal-binding</keyword>
<protein>
    <submittedName>
        <fullName evidence="6">Cytochrome P450</fullName>
    </submittedName>
</protein>
<evidence type="ECO:0000256" key="4">
    <source>
        <dbReference type="PIRSR" id="PIRSR602401-1"/>
    </source>
</evidence>
<dbReference type="Pfam" id="PF04828">
    <property type="entry name" value="GFA"/>
    <property type="match status" value="1"/>
</dbReference>
<dbReference type="GO" id="GO:0005506">
    <property type="term" value="F:iron ion binding"/>
    <property type="evidence" value="ECO:0007669"/>
    <property type="project" value="InterPro"/>
</dbReference>
<dbReference type="Gene3D" id="3.90.1590.10">
    <property type="entry name" value="glutathione-dependent formaldehyde- activating enzyme (gfa)"/>
    <property type="match status" value="1"/>
</dbReference>
<sequence length="1164" mass="130259">MFLYITLAPLALFTAFRCFHLFKNYTTALKFNIPIILLPVSCEDIWWIPLRPLFSWVERLPFGLGSWYVYTDMGWPMVDGNKTVLRVGENFVLCSPSSNQLVTCYPPALSQTFRDHKHWAAPEAQAQIFAFYGQNVSSTNGAEWQRHRKITASAFNENSMHRVWDESVKRVAGLDLGGERDRTLGRIRSTFDLFAMHVLATVGFGQENAALTEVPPGHRESLMDSLGFILKNVTLTLVFNGLNAPDFLLPNVLRRLKVSVAEFRLYMQELVLQQMQLSSEKEKGQSQSTSLLEALITANEAEKQQLQAPTARPSYLTESELYGNLFVFNLAGYETTAGTMTFALPFLAAHPDMQDWVIEEVDAYYRTSRDGDYANTYPKLVRCLAVLYETLRLANPAPLLLWSPTTAREFPVTTKNGSASIIVPPGTMVGMHNYGAHLSPRWGADAQAFNPRRFISTSISTSSSTPEKNSYQSERLVVPESAAYIPWTAGPRICPGKKFSEVEFVATIVKILSEYRIEVLKVDGESDRAAKERLMAVLDERFFNISAHLKRPEDAGVRHFSRLHISSPNPPPLVPGPSCGNLYRPCFHRVENASTMASETPSVTLTAHCLCKAHTFTAQVPASKLPLPVTACHCDSCRHVTGALYSIDTLWPAPRSSVDTSALKRYAFSSRIHVLFCGTCSMPMFFDHQESSNEELGVFTGALKNDEGNLLMLTKHIFAEDTIDGGSTMWLRRPNADGTEAKRFKNSSTGDKVEEYAFDWPPVESLTGYEAKKENSLPIRCKCKGIDFVLHRGNYTDKKKEELPWFIDPTTHKILGGFCACDSCRLSSGVDIFNWTYAGLENISYPESTSEAGPAFPNSTGELKALVDAKDPRIGTLAYYASSPDVQRYFCSNCSACVFYAVDDRPEIVDVAIGLLESSDGARAEHFVSWAFGKVGSSGDTKGGWREPLIQRVEEECEQWREKRGYPINWRRVEREAAEAKAKTVLCRGREGVLALVVLPIQKPIFWIVAKLAPREVRNEVPTQEREFEHGVLFYPDSFSVQKHLDSCEWPDCDHDRVAHDPARQPAEPKVPERGDDGVWSAVRELPVSAVFVYFQIVDVRISREEIRELCDLADRHLGGDEGGAAEHVVERKEEGLEVLWGHNRGRGRSCGGTVGGIHVEVLW</sequence>
<keyword evidence="7" id="KW-1185">Reference proteome</keyword>
<dbReference type="PANTHER" id="PTHR24305">
    <property type="entry name" value="CYTOCHROME P450"/>
    <property type="match status" value="1"/>
</dbReference>
<dbReference type="Proteomes" id="UP000799757">
    <property type="component" value="Unassembled WGS sequence"/>
</dbReference>
<dbReference type="Pfam" id="PF00067">
    <property type="entry name" value="p450"/>
    <property type="match status" value="1"/>
</dbReference>
<dbReference type="OrthoDB" id="1470350at2759"/>
<name>A0A6A6XL34_9PLEO</name>
<dbReference type="Gene3D" id="1.10.630.10">
    <property type="entry name" value="Cytochrome P450"/>
    <property type="match status" value="1"/>
</dbReference>
<dbReference type="SUPFAM" id="SSF51316">
    <property type="entry name" value="Mss4-like"/>
    <property type="match status" value="2"/>
</dbReference>
<evidence type="ECO:0000256" key="3">
    <source>
        <dbReference type="ARBA" id="ARBA00022833"/>
    </source>
</evidence>
<dbReference type="InterPro" id="IPR001128">
    <property type="entry name" value="Cyt_P450"/>
</dbReference>
<dbReference type="InterPro" id="IPR002401">
    <property type="entry name" value="Cyt_P450_E_grp-I"/>
</dbReference>
<comment type="cofactor">
    <cofactor evidence="4">
        <name>heme</name>
        <dbReference type="ChEBI" id="CHEBI:30413"/>
    </cofactor>
</comment>
<dbReference type="InterPro" id="IPR006913">
    <property type="entry name" value="CENP-V/GFA"/>
</dbReference>
<dbReference type="InterPro" id="IPR050121">
    <property type="entry name" value="Cytochrome_P450_monoxygenase"/>
</dbReference>
<dbReference type="PANTHER" id="PTHR24305:SF223">
    <property type="entry name" value="CYTOCHROME P450-DIT2"/>
    <property type="match status" value="1"/>
</dbReference>
<evidence type="ECO:0000313" key="7">
    <source>
        <dbReference type="Proteomes" id="UP000799757"/>
    </source>
</evidence>
<feature type="domain" description="CENP-V/GFA" evidence="5">
    <location>
        <begin position="605"/>
        <end position="731"/>
    </location>
</feature>
<gene>
    <name evidence="6" type="ORF">K505DRAFT_415282</name>
</gene>
<proteinExistence type="inferred from homology"/>
<dbReference type="CDD" id="cd11070">
    <property type="entry name" value="CYP56-like"/>
    <property type="match status" value="1"/>
</dbReference>
<organism evidence="6 7">
    <name type="scientific">Melanomma pulvis-pyrius CBS 109.77</name>
    <dbReference type="NCBI Taxonomy" id="1314802"/>
    <lineage>
        <taxon>Eukaryota</taxon>
        <taxon>Fungi</taxon>
        <taxon>Dikarya</taxon>
        <taxon>Ascomycota</taxon>
        <taxon>Pezizomycotina</taxon>
        <taxon>Dothideomycetes</taxon>
        <taxon>Pleosporomycetidae</taxon>
        <taxon>Pleosporales</taxon>
        <taxon>Melanommataceae</taxon>
        <taxon>Melanomma</taxon>
    </lineage>
</organism>
<dbReference type="InterPro" id="IPR036396">
    <property type="entry name" value="Cyt_P450_sf"/>
</dbReference>
<keyword evidence="4" id="KW-0408">Iron</keyword>